<organism evidence="2 3">
    <name type="scientific">Uliginosibacterium sediminicola</name>
    <dbReference type="NCBI Taxonomy" id="2024550"/>
    <lineage>
        <taxon>Bacteria</taxon>
        <taxon>Pseudomonadati</taxon>
        <taxon>Pseudomonadota</taxon>
        <taxon>Betaproteobacteria</taxon>
        <taxon>Rhodocyclales</taxon>
        <taxon>Zoogloeaceae</taxon>
        <taxon>Uliginosibacterium</taxon>
    </lineage>
</organism>
<proteinExistence type="predicted"/>
<keyword evidence="3" id="KW-1185">Reference proteome</keyword>
<name>A0ABU9YXU1_9RHOO</name>
<evidence type="ECO:0000313" key="3">
    <source>
        <dbReference type="Proteomes" id="UP001410394"/>
    </source>
</evidence>
<dbReference type="Gene3D" id="1.10.150.690">
    <property type="entry name" value="DUF2063"/>
    <property type="match status" value="1"/>
</dbReference>
<gene>
    <name evidence="2" type="ORF">ABDB84_08940</name>
</gene>
<dbReference type="Proteomes" id="UP001410394">
    <property type="component" value="Unassembled WGS sequence"/>
</dbReference>
<reference evidence="2 3" key="1">
    <citation type="journal article" date="2018" name="Int. J. Syst. Evol. Microbiol.">
        <title>Uliginosibacterium sediminicola sp. nov., isolated from freshwater sediment.</title>
        <authorList>
            <person name="Hwang W.M."/>
            <person name="Kim S.M."/>
            <person name="Kang K."/>
            <person name="Ahn T.Y."/>
        </authorList>
    </citation>
    <scope>NUCLEOTIDE SEQUENCE [LARGE SCALE GENOMIC DNA]</scope>
    <source>
        <strain evidence="2 3">M1-21</strain>
    </source>
</reference>
<protein>
    <submittedName>
        <fullName evidence="2">DNA-binding domain-containing protein</fullName>
    </submittedName>
</protein>
<evidence type="ECO:0000259" key="1">
    <source>
        <dbReference type="Pfam" id="PF09836"/>
    </source>
</evidence>
<keyword evidence="2" id="KW-0238">DNA-binding</keyword>
<accession>A0ABU9YXU1</accession>
<comment type="caution">
    <text evidence="2">The sequence shown here is derived from an EMBL/GenBank/DDBJ whole genome shotgun (WGS) entry which is preliminary data.</text>
</comment>
<dbReference type="EMBL" id="JBDIVE010000004">
    <property type="protein sequence ID" value="MEN3068601.1"/>
    <property type="molecule type" value="Genomic_DNA"/>
</dbReference>
<dbReference type="RefSeq" id="WP_345919372.1">
    <property type="nucleotide sequence ID" value="NZ_JBDIVE010000004.1"/>
</dbReference>
<dbReference type="InterPro" id="IPR018640">
    <property type="entry name" value="DUF2063"/>
</dbReference>
<dbReference type="GO" id="GO:0003677">
    <property type="term" value="F:DNA binding"/>
    <property type="evidence" value="ECO:0007669"/>
    <property type="project" value="UniProtKB-KW"/>
</dbReference>
<dbReference type="Pfam" id="PF09836">
    <property type="entry name" value="DUF2063"/>
    <property type="match status" value="1"/>
</dbReference>
<feature type="domain" description="Putative DNA-binding" evidence="1">
    <location>
        <begin position="6"/>
        <end position="97"/>
    </location>
</feature>
<dbReference type="InterPro" id="IPR044922">
    <property type="entry name" value="DUF2063_N_sf"/>
</dbReference>
<sequence length="264" mass="27946">MNAASVQAEFAAAVLDPERPCPTGLTRWNGGVPARRLAVYRNNVVSSLVDALADTFPVVAELVGEPFFRAMARCFVQAQPPSSPLLVNYGAGFAAFVRDFPPAASLPYLAEVAQLEYARVVACHAADAASLSPAQIAAELADAERAGACRLLLQPSLHCLRGEFAAVSLWAAHQGLCRIESVDPFRAEHALVWRQDLEVQVMAVDAAGLLFIEALQQGRTLGEAAASALALQADFELGAALAQLIGAALISAFDFSDDSEREPT</sequence>
<evidence type="ECO:0000313" key="2">
    <source>
        <dbReference type="EMBL" id="MEN3068601.1"/>
    </source>
</evidence>